<feature type="region of interest" description="Disordered" evidence="4">
    <location>
        <begin position="196"/>
        <end position="285"/>
    </location>
</feature>
<dbReference type="InterPro" id="IPR054613">
    <property type="entry name" value="Peptidase_S78_dom"/>
</dbReference>
<evidence type="ECO:0000256" key="4">
    <source>
        <dbReference type="SAM" id="MobiDB-lite"/>
    </source>
</evidence>
<dbReference type="AlphaFoldDB" id="A0A2W4JS31"/>
<name>A0A2W4JS31_9PSEU</name>
<dbReference type="GO" id="GO:0006508">
    <property type="term" value="P:proteolysis"/>
    <property type="evidence" value="ECO:0007669"/>
    <property type="project" value="UniProtKB-KW"/>
</dbReference>
<keyword evidence="3" id="KW-0378">Hydrolase</keyword>
<keyword evidence="1" id="KW-1188">Viral release from host cell</keyword>
<accession>A0A2W4JS31</accession>
<evidence type="ECO:0000256" key="2">
    <source>
        <dbReference type="ARBA" id="ARBA00022670"/>
    </source>
</evidence>
<keyword evidence="2" id="KW-0645">Protease</keyword>
<dbReference type="GO" id="GO:0008233">
    <property type="term" value="F:peptidase activity"/>
    <property type="evidence" value="ECO:0007669"/>
    <property type="project" value="UniProtKB-KW"/>
</dbReference>
<sequence>MNRETERRYTRGLVEVRADSGRRTIGGYAAKFNRLSQNLGGFVERIDPAFFNKSAGDGWPGVLARYNHDDNMLLGTTAAGTLRLRLDETGLDYTADLPEHRGDVLELIARGDVRQSSFAFRTLDDDWSVTEQGFPLRTLLSGQLVDVAPVNSPAYLDTSTGLRSLAERTGAEVAEVERLAREGELRKLLGGPAPTVIDLGGGQHAAPVEQPSDGPAAVADAPNGAAERSANDHEHETSASAGQGDTHPVLAVRLRHAELTKRRISPLEQGATHSAPVPDRQGAEK</sequence>
<evidence type="ECO:0000313" key="6">
    <source>
        <dbReference type="EMBL" id="PZN00566.1"/>
    </source>
</evidence>
<evidence type="ECO:0000259" key="5">
    <source>
        <dbReference type="Pfam" id="PF04586"/>
    </source>
</evidence>
<feature type="domain" description="Prohead serine protease" evidence="5">
    <location>
        <begin position="15"/>
        <end position="162"/>
    </location>
</feature>
<protein>
    <recommendedName>
        <fullName evidence="5">Prohead serine protease domain-containing protein</fullName>
    </recommendedName>
</protein>
<feature type="compositionally biased region" description="Low complexity" evidence="4">
    <location>
        <begin position="213"/>
        <end position="226"/>
    </location>
</feature>
<dbReference type="Pfam" id="PF04586">
    <property type="entry name" value="Peptidase_S78"/>
    <property type="match status" value="1"/>
</dbReference>
<organism evidence="6">
    <name type="scientific">Thermocrispum agreste</name>
    <dbReference type="NCBI Taxonomy" id="37925"/>
    <lineage>
        <taxon>Bacteria</taxon>
        <taxon>Bacillati</taxon>
        <taxon>Actinomycetota</taxon>
        <taxon>Actinomycetes</taxon>
        <taxon>Pseudonocardiales</taxon>
        <taxon>Pseudonocardiaceae</taxon>
        <taxon>Thermocrispum</taxon>
    </lineage>
</organism>
<reference evidence="6" key="1">
    <citation type="submission" date="2018-05" db="EMBL/GenBank/DDBJ databases">
        <authorList>
            <person name="Lanie J.A."/>
            <person name="Ng W.-L."/>
            <person name="Kazmierczak K.M."/>
            <person name="Andrzejewski T.M."/>
            <person name="Davidsen T.M."/>
            <person name="Wayne K.J."/>
            <person name="Tettelin H."/>
            <person name="Glass J.I."/>
            <person name="Rusch D."/>
            <person name="Podicherti R."/>
            <person name="Tsui H.-C.T."/>
            <person name="Winkler M.E."/>
        </authorList>
    </citation>
    <scope>NUCLEOTIDE SEQUENCE</scope>
    <source>
        <strain evidence="6">ZC4RG45</strain>
    </source>
</reference>
<evidence type="ECO:0000256" key="1">
    <source>
        <dbReference type="ARBA" id="ARBA00022612"/>
    </source>
</evidence>
<comment type="caution">
    <text evidence="6">The sequence shown here is derived from an EMBL/GenBank/DDBJ whole genome shotgun (WGS) entry which is preliminary data.</text>
</comment>
<proteinExistence type="predicted"/>
<evidence type="ECO:0000256" key="3">
    <source>
        <dbReference type="ARBA" id="ARBA00022801"/>
    </source>
</evidence>
<dbReference type="EMBL" id="QGUI01000081">
    <property type="protein sequence ID" value="PZN00566.1"/>
    <property type="molecule type" value="Genomic_DNA"/>
</dbReference>
<gene>
    <name evidence="6" type="ORF">DIU77_03390</name>
</gene>